<feature type="region of interest" description="Disordered" evidence="1">
    <location>
        <begin position="1163"/>
        <end position="1190"/>
    </location>
</feature>
<organism evidence="3 4">
    <name type="scientific">Ruminococcus phage phiRgIBDN1</name>
    <dbReference type="NCBI Taxonomy" id="2772520"/>
    <lineage>
        <taxon>Viruses</taxon>
        <taxon>Duplodnaviria</taxon>
        <taxon>Heunggongvirae</taxon>
        <taxon>Uroviricota</taxon>
        <taxon>Caudoviricetes</taxon>
        <taxon>Munstervirinae</taxon>
        <taxon>Adovirus</taxon>
        <taxon>Adovirus IBDN1</taxon>
    </lineage>
</organism>
<evidence type="ECO:0000313" key="4">
    <source>
        <dbReference type="Proteomes" id="UP000827174"/>
    </source>
</evidence>
<dbReference type="EMBL" id="MT980840">
    <property type="protein sequence ID" value="QOI66277.1"/>
    <property type="molecule type" value="Genomic_DNA"/>
</dbReference>
<dbReference type="Pfam" id="PF06605">
    <property type="entry name" value="Prophage_tail"/>
    <property type="match status" value="1"/>
</dbReference>
<accession>A0AAE7T1W6</accession>
<protein>
    <submittedName>
        <fullName evidence="3">Tail fiber protein</fullName>
    </submittedName>
</protein>
<reference evidence="3" key="1">
    <citation type="submission" date="2020-09" db="EMBL/GenBank/DDBJ databases">
        <title>Temperate bacteriophages infecting mucin-degrading bacterium Ruminococcus gnavus from the human gut.</title>
        <authorList>
            <person name="Khokhlova E.V."/>
            <person name="Shkoporov A.N."/>
            <person name="Draper L.A."/>
            <person name="Kingston A.R."/>
            <person name="Forde A."/>
            <person name="Ross R.P."/>
            <person name="Hill C."/>
        </authorList>
    </citation>
    <scope>NUCLEOTIDE SEQUENCE</scope>
</reference>
<dbReference type="InterPro" id="IPR010572">
    <property type="entry name" value="Tail_dom"/>
</dbReference>
<evidence type="ECO:0000313" key="3">
    <source>
        <dbReference type="EMBL" id="QOI66277.1"/>
    </source>
</evidence>
<dbReference type="GO" id="GO:0005615">
    <property type="term" value="C:extracellular space"/>
    <property type="evidence" value="ECO:0007669"/>
    <property type="project" value="TreeGrafter"/>
</dbReference>
<dbReference type="Proteomes" id="UP000827174">
    <property type="component" value="Segment"/>
</dbReference>
<sequence>MNSIRIAILSANNTPVAFMDNAHKKSMHYWDDELHEYLQGAANTYTFTVNAKHPDAEHVTVGNKVAFTRKGKSYYLNIVNTDQTEKTITATAWSLSFELINEDAGEYKAGKAMSFEEYLAVFDAERTLKLGLNEVSDKRITNEWTGTTSVLKRLFSLANVFSAEIEFETVLNRDYSLKEIVLNVYRKHSDTDSGVGEYRNDIVLRYGKGITGIRKTTDAEKLYTCIQPTGKDGLTINGLGKKEYDENGNIEYFTDGAIIRAPQARDRFPSNIVNKADAYILMRKEYDTDSKDKLYSMALTDLKTASEPVVTYEVDGYFDTNIGDTVRMQDQEWTPVLYLQARVSEQVRSLTNPKTAKTVFTNYKELTSEISDSLLQRMQDIINKNKVYTCSISTNNGIIFKNGIGSTTLTAYAYNNGTDVSSNLQFRWSKDGREFYVGRSVTVNASDVDVKAVYSFEALENGIKRGYYEVTIADLMDGEDGKDGEQGPQGEKGEQGEQGPPGPQGAPGLDGIQGPKGDQGIPGKDGKDGKTQYTHIAYANSADGRTDFSVSDSNREYIGMYVDFAQNDSADPTKYAWSKIKGTDGAIGTPGKPGADGKTPYLHIAYANSADGKTGFSTTDGTNKLYIGQYTDYTQADSTDATKYTWTKIKGEQGERGLQGLQGEKGEQGIPGTAGANGKTSYFHIKYSSVAKPTTFSQMTETPSAYIGTYVDFVQEDSTDPARYTWSQFKGSQGVKGDQGIAGKNGADGKTSYLHIAYANSADGKTGFDVSNSAGKFYIGQYTDFTQADSTDPTKYAWTKIKGENGKDGTNSRSYILEASDTAIKKGADGALTPSKITFRSFYRDGDSATRIPYNGRFKIEESTNGTSYSVKYTSSANESAKEYTPTATAKILRCTLYSADVTINALDTQSVVVLTDVDNLEIGGRNLLLNTGFNTFNHWIKGSNTKSLQMVNGWCEVTIGGTWSGFVQEFIPEKNVEYIVSYEAYLVDTVAETALLETDFGTPDQNQTINKTPAKYSLKLKYPSTSLNGKIDFMLSNNEVGKKWRIRNIKLEKGNKATDWSPAPEDIETLVVTLSNDSQTVATDTNGNGGNFIDCSTKVQVYNGAQDVSKVATYTVTKSSGIAGTWDLSTRTYKVSALSTDNGWVDIKVTYNGNSITRRFTVSKSKQGAQGATGPQGDNGPQGPAGTSGRGIKTITEYYLISSAKTGITTASSGWSTSVPTMTATNKYLWNYEKFTFTDNTTATTTPKIIGIYGDKGATGATGPQGPQGNAGATGPQGPQGVTGNGIKSITNYYLATASGSGVSASTSGWTTTVQAITASKKYLWNYEVVTYTNGSTYQSAPCIIGVYGDNGATGATGPSGIIVSSAAPVNPEVGQLWQTASGQPIKRWDGSKWVIHYISVDNLNAQTLSAIAADLGTVTAGLIKDKNGTMLIDVTSGKIISKKIVQGAVENVASLSNAYLAFSGKAPTTDRATMSVNLQNIMFTNENTGKATTIQFEDEMIYARNSVSPRISIYAYRNYDSGTVKGPYTSANSNNNIRVELKRRGFMVTCKITMLAQFPNSGSFGAFDEVRIPIGYRPVLDIRTPYNEVSGSSIFGTGRYLIGKDGGITIYVNNPNWTERHLSTTWITED</sequence>
<dbReference type="GO" id="GO:0031012">
    <property type="term" value="C:extracellular matrix"/>
    <property type="evidence" value="ECO:0007669"/>
    <property type="project" value="TreeGrafter"/>
</dbReference>
<feature type="domain" description="Tail spike" evidence="2">
    <location>
        <begin position="138"/>
        <end position="365"/>
    </location>
</feature>
<dbReference type="InterPro" id="IPR008160">
    <property type="entry name" value="Collagen"/>
</dbReference>
<dbReference type="Gene3D" id="1.20.5.320">
    <property type="entry name" value="6-Phosphogluconate Dehydrogenase, domain 3"/>
    <property type="match status" value="4"/>
</dbReference>
<proteinExistence type="predicted"/>
<dbReference type="PANTHER" id="PTHR24023">
    <property type="entry name" value="COLLAGEN ALPHA"/>
    <property type="match status" value="1"/>
</dbReference>
<name>A0AAE7T1W6_9CAUD</name>
<dbReference type="Pfam" id="PF01391">
    <property type="entry name" value="Collagen"/>
    <property type="match status" value="1"/>
</dbReference>
<feature type="region of interest" description="Disordered" evidence="1">
    <location>
        <begin position="477"/>
        <end position="531"/>
    </location>
</feature>
<feature type="compositionally biased region" description="Basic and acidic residues" evidence="1">
    <location>
        <begin position="479"/>
        <end position="495"/>
    </location>
</feature>
<gene>
    <name evidence="3" type="primary">gp16</name>
</gene>
<dbReference type="PANTHER" id="PTHR24023:SF1082">
    <property type="entry name" value="COLLAGEN TRIPLE HELIX REPEAT"/>
    <property type="match status" value="1"/>
</dbReference>
<feature type="region of interest" description="Disordered" evidence="1">
    <location>
        <begin position="1260"/>
        <end position="1281"/>
    </location>
</feature>
<keyword evidence="4" id="KW-1185">Reference proteome</keyword>
<evidence type="ECO:0000259" key="2">
    <source>
        <dbReference type="Pfam" id="PF06605"/>
    </source>
</evidence>
<dbReference type="InterPro" id="IPR050149">
    <property type="entry name" value="Collagen_superfamily"/>
</dbReference>
<evidence type="ECO:0000256" key="1">
    <source>
        <dbReference type="SAM" id="MobiDB-lite"/>
    </source>
</evidence>